<dbReference type="SMART" id="SM00353">
    <property type="entry name" value="HLH"/>
    <property type="match status" value="1"/>
</dbReference>
<sequence>MGEESMEEKASCSSTANATANANANAAPTPSPDDISHFLHYFLLRSSSSSSSSSHAQRDPHHQQLHSLFLSSDIHRPPPGLPPAGDAIHAADSSAGGGGVYLPSASGPHAPSSSVGASENETDEYDCESEEGLEALLEDIPPKLNPSRSSSKRSRTAERRRSRINEKMKALQSLIPNSNKTDKASMLDEAIEYLKQLQLQVQMLSMRNGLTLHPMCVPGVLQPIQIPQMRALFGEENENLHTNPINQETPTQQTTFGPPDQHTSIEPPLTNMFDSGPTFGLESSLPIHPGPYQLNSASEADGFSKTFGDNGVMENIWMLILSLVKSGLENGHNRLYICYVGLRNKLFLRGRQPRTSYIIHMNVQSMPKVFSDHHNWYLNTLSSVSENRGEIPSHKLIYTYSSSLHGFSATLSPAELDALKESLGFVSCTVDRPLELHTTHTPEFLGLGPALGAWPASRYGEDVIIGFVDTGVWPDSLSFHDEGIGSIPLRWRGACESGMGFKPSSCNRKLIGARFFNKGLLANRPNGTLSMSSGLDTAGHGTHTSSTAAGNFVKGVSYFGYASGTAKGVAPHARIAMYKAVWTHGVYSSDVIAAIDRAIEDGVDVLSLSLGFSSGGSFLGDDPIAVATFAAMEKGLFVAASAGNDGPLHWSLMNGAPWIMTVGAGTIDREFYGMLTLGSGATITFPSLYPGKPFLGPLDIVFMGACDDVPKLESVRGKMIVCKDKLGINAQVEKAMTARVTAAVFITEVSVSEFYTRSSFPAAFVGLRDGQILMDYIQRSSIPKGRLVFQKTRIGTRPAPRVEIYSSRGPFVSCPNILKPDLIAPGTQVLASWAPQTPVGEVKSGSLYSTFNLVTGTSMAAPHVAGAAALVKSVHPDWSPAAIRSALMTTAYLLDNTRTPIKDIANYNLPASPLDIGSGHINLSRALDPGLIYDENPQGYISFLCGMNYRPKQLLAITRSVSHCIKRSLDLNYPSFIAFTDREGSHSGGNFVKEFWRTVTNVGNDRSAYAAKVIGLEGIRVRVEPDRLMFKQKNEKLRYKLTLEGPRLSAEEVVHGSLIWVEDSGRYSASSPIVVTSLVQESPFIRSKSDRQV</sequence>
<dbReference type="Pfam" id="PF05922">
    <property type="entry name" value="Inhibitor_I9"/>
    <property type="match status" value="1"/>
</dbReference>
<evidence type="ECO:0000256" key="5">
    <source>
        <dbReference type="ARBA" id="ARBA00022670"/>
    </source>
</evidence>
<dbReference type="Gene3D" id="3.40.50.200">
    <property type="entry name" value="Peptidase S8/S53 domain"/>
    <property type="match status" value="1"/>
</dbReference>
<feature type="domain" description="BHLH" evidence="16">
    <location>
        <begin position="148"/>
        <end position="197"/>
    </location>
</feature>
<protein>
    <recommendedName>
        <fullName evidence="16">BHLH domain-containing protein</fullName>
    </recommendedName>
</protein>
<comment type="caution">
    <text evidence="17">The sequence shown here is derived from an EMBL/GenBank/DDBJ whole genome shotgun (WGS) entry which is preliminary data.</text>
</comment>
<evidence type="ECO:0000256" key="15">
    <source>
        <dbReference type="SAM" id="MobiDB-lite"/>
    </source>
</evidence>
<accession>A0A218XBT0</accession>
<feature type="region of interest" description="Disordered" evidence="15">
    <location>
        <begin position="244"/>
        <end position="263"/>
    </location>
</feature>
<feature type="compositionally biased region" description="Low complexity" evidence="15">
    <location>
        <begin position="11"/>
        <end position="28"/>
    </location>
</feature>
<dbReference type="Gene3D" id="4.10.280.10">
    <property type="entry name" value="Helix-loop-helix DNA-binding domain"/>
    <property type="match status" value="1"/>
</dbReference>
<dbReference type="FunFam" id="3.40.50.200:FF:000006">
    <property type="entry name" value="Subtilisin-like protease SBT1.5"/>
    <property type="match status" value="1"/>
</dbReference>
<evidence type="ECO:0000256" key="1">
    <source>
        <dbReference type="ARBA" id="ARBA00004123"/>
    </source>
</evidence>
<dbReference type="InterPro" id="IPR010259">
    <property type="entry name" value="S8pro/Inhibitor_I9"/>
</dbReference>
<dbReference type="PROSITE" id="PS00138">
    <property type="entry name" value="SUBTILASE_SER"/>
    <property type="match status" value="1"/>
</dbReference>
<keyword evidence="11" id="KW-0325">Glycoprotein</keyword>
<evidence type="ECO:0000313" key="17">
    <source>
        <dbReference type="EMBL" id="OWM82166.1"/>
    </source>
</evidence>
<evidence type="ECO:0000256" key="7">
    <source>
        <dbReference type="ARBA" id="ARBA00022801"/>
    </source>
</evidence>
<evidence type="ECO:0000256" key="6">
    <source>
        <dbReference type="ARBA" id="ARBA00022729"/>
    </source>
</evidence>
<dbReference type="CDD" id="cd02120">
    <property type="entry name" value="PA_subtilisin_like"/>
    <property type="match status" value="1"/>
</dbReference>
<evidence type="ECO:0000256" key="12">
    <source>
        <dbReference type="ARBA" id="ARBA00023242"/>
    </source>
</evidence>
<evidence type="ECO:0000256" key="11">
    <source>
        <dbReference type="ARBA" id="ARBA00023180"/>
    </source>
</evidence>
<dbReference type="GO" id="GO:0005634">
    <property type="term" value="C:nucleus"/>
    <property type="evidence" value="ECO:0007669"/>
    <property type="project" value="UniProtKB-SubCell"/>
</dbReference>
<keyword evidence="9" id="KW-0805">Transcription regulation</keyword>
<feature type="compositionally biased region" description="Low complexity" evidence="15">
    <location>
        <begin position="103"/>
        <end position="118"/>
    </location>
</feature>
<dbReference type="SUPFAM" id="SSF52743">
    <property type="entry name" value="Subtilisin-like"/>
    <property type="match status" value="1"/>
</dbReference>
<dbReference type="EMBL" id="MTKT01002011">
    <property type="protein sequence ID" value="OWM82166.1"/>
    <property type="molecule type" value="Genomic_DNA"/>
</dbReference>
<keyword evidence="7 14" id="KW-0378">Hydrolase</keyword>
<comment type="subcellular location">
    <subcellularLocation>
        <location evidence="1">Nucleus</location>
    </subcellularLocation>
    <subcellularLocation>
        <location evidence="2">Secreted</location>
    </subcellularLocation>
</comment>
<dbReference type="GO" id="GO:0006508">
    <property type="term" value="P:proteolysis"/>
    <property type="evidence" value="ECO:0007669"/>
    <property type="project" value="UniProtKB-KW"/>
</dbReference>
<dbReference type="Pfam" id="PF00010">
    <property type="entry name" value="HLH"/>
    <property type="match status" value="1"/>
</dbReference>
<dbReference type="Pfam" id="PF00082">
    <property type="entry name" value="Peptidase_S8"/>
    <property type="match status" value="1"/>
</dbReference>
<dbReference type="InterPro" id="IPR036638">
    <property type="entry name" value="HLH_DNA-bd_sf"/>
</dbReference>
<keyword evidence="10" id="KW-0804">Transcription</keyword>
<dbReference type="GO" id="GO:0004252">
    <property type="term" value="F:serine-type endopeptidase activity"/>
    <property type="evidence" value="ECO:0007669"/>
    <property type="project" value="UniProtKB-UniRule"/>
</dbReference>
<dbReference type="GO" id="GO:0046983">
    <property type="term" value="F:protein dimerization activity"/>
    <property type="evidence" value="ECO:0007669"/>
    <property type="project" value="InterPro"/>
</dbReference>
<name>A0A218XBT0_PUNGR</name>
<dbReference type="InterPro" id="IPR036852">
    <property type="entry name" value="Peptidase_S8/S53_dom_sf"/>
</dbReference>
<feature type="compositionally biased region" description="Basic and acidic residues" evidence="15">
    <location>
        <begin position="155"/>
        <end position="164"/>
    </location>
</feature>
<organism evidence="17 18">
    <name type="scientific">Punica granatum</name>
    <name type="common">Pomegranate</name>
    <dbReference type="NCBI Taxonomy" id="22663"/>
    <lineage>
        <taxon>Eukaryota</taxon>
        <taxon>Viridiplantae</taxon>
        <taxon>Streptophyta</taxon>
        <taxon>Embryophyta</taxon>
        <taxon>Tracheophyta</taxon>
        <taxon>Spermatophyta</taxon>
        <taxon>Magnoliopsida</taxon>
        <taxon>eudicotyledons</taxon>
        <taxon>Gunneridae</taxon>
        <taxon>Pentapetalae</taxon>
        <taxon>rosids</taxon>
        <taxon>malvids</taxon>
        <taxon>Myrtales</taxon>
        <taxon>Lythraceae</taxon>
        <taxon>Punica</taxon>
    </lineage>
</organism>
<feature type="compositionally biased region" description="Acidic residues" evidence="15">
    <location>
        <begin position="120"/>
        <end position="137"/>
    </location>
</feature>
<dbReference type="Pfam" id="PF17766">
    <property type="entry name" value="fn3_6"/>
    <property type="match status" value="1"/>
</dbReference>
<dbReference type="InterPro" id="IPR047265">
    <property type="entry name" value="PIF1-like_bHLH"/>
</dbReference>
<keyword evidence="4" id="KW-0964">Secreted</keyword>
<evidence type="ECO:0000256" key="2">
    <source>
        <dbReference type="ARBA" id="ARBA00004613"/>
    </source>
</evidence>
<dbReference type="PROSITE" id="PS50888">
    <property type="entry name" value="BHLH"/>
    <property type="match status" value="1"/>
</dbReference>
<evidence type="ECO:0000259" key="16">
    <source>
        <dbReference type="PROSITE" id="PS50888"/>
    </source>
</evidence>
<feature type="region of interest" description="Disordered" evidence="15">
    <location>
        <begin position="72"/>
        <end position="164"/>
    </location>
</feature>
<dbReference type="InterPro" id="IPR011598">
    <property type="entry name" value="bHLH_dom"/>
</dbReference>
<gene>
    <name evidence="17" type="ORF">CDL15_Pgr001740</name>
</gene>
<keyword evidence="12" id="KW-0539">Nucleus</keyword>
<evidence type="ECO:0000256" key="8">
    <source>
        <dbReference type="ARBA" id="ARBA00022825"/>
    </source>
</evidence>
<dbReference type="InterPro" id="IPR034197">
    <property type="entry name" value="Peptidases_S8_3"/>
</dbReference>
<dbReference type="FunFam" id="3.30.70.80:FF:000003">
    <property type="entry name" value="Subtilisin-like protease SBT1.9"/>
    <property type="match status" value="1"/>
</dbReference>
<dbReference type="InterPro" id="IPR000209">
    <property type="entry name" value="Peptidase_S8/S53_dom"/>
</dbReference>
<dbReference type="CDD" id="cd11445">
    <property type="entry name" value="bHLH_AtPIF_like"/>
    <property type="match status" value="1"/>
</dbReference>
<evidence type="ECO:0000256" key="13">
    <source>
        <dbReference type="PIRSR" id="PIRSR615500-1"/>
    </source>
</evidence>
<feature type="region of interest" description="Disordered" evidence="15">
    <location>
        <begin position="1"/>
        <end position="32"/>
    </location>
</feature>
<keyword evidence="6" id="KW-0732">Signal</keyword>
<evidence type="ECO:0000313" key="18">
    <source>
        <dbReference type="Proteomes" id="UP000197138"/>
    </source>
</evidence>
<dbReference type="InterPro" id="IPR041469">
    <property type="entry name" value="Subtilisin-like_FN3"/>
</dbReference>
<keyword evidence="5 14" id="KW-0645">Protease</keyword>
<reference evidence="18" key="1">
    <citation type="journal article" date="2017" name="Plant J.">
        <title>The pomegranate (Punica granatum L.) genome and the genomics of punicalagin biosynthesis.</title>
        <authorList>
            <person name="Qin G."/>
            <person name="Xu C."/>
            <person name="Ming R."/>
            <person name="Tang H."/>
            <person name="Guyot R."/>
            <person name="Kramer E.M."/>
            <person name="Hu Y."/>
            <person name="Yi X."/>
            <person name="Qi Y."/>
            <person name="Xu X."/>
            <person name="Gao Z."/>
            <person name="Pan H."/>
            <person name="Jian J."/>
            <person name="Tian Y."/>
            <person name="Yue Z."/>
            <person name="Xu Y."/>
        </authorList>
    </citation>
    <scope>NUCLEOTIDE SEQUENCE [LARGE SCALE GENOMIC DNA]</scope>
    <source>
        <strain evidence="18">cv. Dabenzi</strain>
    </source>
</reference>
<evidence type="ECO:0000256" key="14">
    <source>
        <dbReference type="PROSITE-ProRule" id="PRU01240"/>
    </source>
</evidence>
<dbReference type="AlphaFoldDB" id="A0A218XBT0"/>
<dbReference type="InterPro" id="IPR037045">
    <property type="entry name" value="S8pro/Inhibitor_I9_sf"/>
</dbReference>
<feature type="active site" description="Charge relay system" evidence="13 14">
    <location>
        <position position="858"/>
    </location>
</feature>
<dbReference type="GO" id="GO:0005576">
    <property type="term" value="C:extracellular region"/>
    <property type="evidence" value="ECO:0007669"/>
    <property type="project" value="UniProtKB-SubCell"/>
</dbReference>
<dbReference type="Gene3D" id="3.30.70.80">
    <property type="entry name" value="Peptidase S8 propeptide/proteinase inhibitor I9"/>
    <property type="match status" value="1"/>
</dbReference>
<evidence type="ECO:0000256" key="4">
    <source>
        <dbReference type="ARBA" id="ARBA00022525"/>
    </source>
</evidence>
<keyword evidence="8 14" id="KW-0720">Serine protease</keyword>
<dbReference type="CDD" id="cd04852">
    <property type="entry name" value="Peptidases_S8_3"/>
    <property type="match status" value="1"/>
</dbReference>
<dbReference type="InterPro" id="IPR015500">
    <property type="entry name" value="Peptidase_S8_subtilisin-rel"/>
</dbReference>
<dbReference type="Gene3D" id="3.50.30.30">
    <property type="match status" value="1"/>
</dbReference>
<dbReference type="Proteomes" id="UP000197138">
    <property type="component" value="Unassembled WGS sequence"/>
</dbReference>
<evidence type="ECO:0000256" key="10">
    <source>
        <dbReference type="ARBA" id="ARBA00023163"/>
    </source>
</evidence>
<evidence type="ECO:0000256" key="3">
    <source>
        <dbReference type="ARBA" id="ARBA00011073"/>
    </source>
</evidence>
<evidence type="ECO:0000256" key="9">
    <source>
        <dbReference type="ARBA" id="ARBA00023015"/>
    </source>
</evidence>
<feature type="active site" description="Charge relay system" evidence="13 14">
    <location>
        <position position="469"/>
    </location>
</feature>
<dbReference type="PANTHER" id="PTHR10795">
    <property type="entry name" value="PROPROTEIN CONVERTASE SUBTILISIN/KEXIN"/>
    <property type="match status" value="1"/>
</dbReference>
<dbReference type="PROSITE" id="PS51892">
    <property type="entry name" value="SUBTILASE"/>
    <property type="match status" value="1"/>
</dbReference>
<dbReference type="InterPro" id="IPR045051">
    <property type="entry name" value="SBT"/>
</dbReference>
<feature type="active site" description="Charge relay system" evidence="13 14">
    <location>
        <position position="540"/>
    </location>
</feature>
<proteinExistence type="inferred from homology"/>
<dbReference type="PRINTS" id="PR00723">
    <property type="entry name" value="SUBTILISIN"/>
</dbReference>
<dbReference type="InterPro" id="IPR023828">
    <property type="entry name" value="Peptidase_S8_Ser-AS"/>
</dbReference>
<dbReference type="SUPFAM" id="SSF47459">
    <property type="entry name" value="HLH, helix-loop-helix DNA-binding domain"/>
    <property type="match status" value="1"/>
</dbReference>
<comment type="similarity">
    <text evidence="3 14">Belongs to the peptidase S8 family.</text>
</comment>
<dbReference type="Gene3D" id="2.60.40.2310">
    <property type="match status" value="1"/>
</dbReference>